<comment type="caution">
    <text evidence="3">The sequence shown here is derived from an EMBL/GenBank/DDBJ whole genome shotgun (WGS) entry which is preliminary data.</text>
</comment>
<evidence type="ECO:0000256" key="1">
    <source>
        <dbReference type="ARBA" id="ARBA00022737"/>
    </source>
</evidence>
<proteinExistence type="predicted"/>
<reference evidence="3 4" key="1">
    <citation type="submission" date="2020-05" db="EMBL/GenBank/DDBJ databases">
        <title>Genomic Encyclopedia of Type Strains, Phase IV (KMG-V): Genome sequencing to study the core and pangenomes of soil and plant-associated prokaryotes.</title>
        <authorList>
            <person name="Whitman W."/>
        </authorList>
    </citation>
    <scope>NUCLEOTIDE SEQUENCE [LARGE SCALE GENOMIC DNA]</scope>
    <source>
        <strain evidence="3 4">C29</strain>
    </source>
</reference>
<organism evidence="3 4">
    <name type="scientific">Sphaerotilus uruguayifluvii</name>
    <dbReference type="NCBI Taxonomy" id="2735897"/>
    <lineage>
        <taxon>Bacteria</taxon>
        <taxon>Pseudomonadati</taxon>
        <taxon>Pseudomonadota</taxon>
        <taxon>Betaproteobacteria</taxon>
        <taxon>Burkholderiales</taxon>
        <taxon>Sphaerotilaceae</taxon>
        <taxon>Sphaerotilus</taxon>
    </lineage>
</organism>
<gene>
    <name evidence="3" type="ORF">HNQ01_001651</name>
</gene>
<keyword evidence="4" id="KW-1185">Reference proteome</keyword>
<dbReference type="PANTHER" id="PTHR45641">
    <property type="entry name" value="TETRATRICOPEPTIDE REPEAT PROTEIN (AFU_ORTHOLOGUE AFUA_6G03870)"/>
    <property type="match status" value="1"/>
</dbReference>
<keyword evidence="2" id="KW-0802">TPR repeat</keyword>
<dbReference type="Pfam" id="PF13374">
    <property type="entry name" value="TPR_10"/>
    <property type="match status" value="2"/>
</dbReference>
<evidence type="ECO:0000313" key="4">
    <source>
        <dbReference type="Proteomes" id="UP001516061"/>
    </source>
</evidence>
<evidence type="ECO:0000256" key="2">
    <source>
        <dbReference type="ARBA" id="ARBA00022803"/>
    </source>
</evidence>
<protein>
    <submittedName>
        <fullName evidence="3">Tetratricopeptide (TPR) repeat protein</fullName>
    </submittedName>
</protein>
<name>A0ABX2G0U9_9BURK</name>
<dbReference type="EMBL" id="JABSNM010000006">
    <property type="protein sequence ID" value="NRT55916.1"/>
    <property type="molecule type" value="Genomic_DNA"/>
</dbReference>
<dbReference type="Gene3D" id="1.25.40.10">
    <property type="entry name" value="Tetratricopeptide repeat domain"/>
    <property type="match status" value="1"/>
</dbReference>
<dbReference type="InterPro" id="IPR011990">
    <property type="entry name" value="TPR-like_helical_dom_sf"/>
</dbReference>
<accession>A0ABX2G0U9</accession>
<dbReference type="Proteomes" id="UP001516061">
    <property type="component" value="Unassembled WGS sequence"/>
</dbReference>
<dbReference type="SMART" id="SM00028">
    <property type="entry name" value="TPR"/>
    <property type="match status" value="2"/>
</dbReference>
<dbReference type="InterPro" id="IPR019734">
    <property type="entry name" value="TPR_rpt"/>
</dbReference>
<keyword evidence="1" id="KW-0677">Repeat</keyword>
<dbReference type="PANTHER" id="PTHR45641:SF19">
    <property type="entry name" value="NEPHROCYSTIN-3"/>
    <property type="match status" value="1"/>
</dbReference>
<dbReference type="SUPFAM" id="SSF48452">
    <property type="entry name" value="TPR-like"/>
    <property type="match status" value="1"/>
</dbReference>
<sequence length="176" mass="18862">MERLGGTPEALRDVSVSLNRVGKVAQAQGDWSGAEVAYRESLEISRQLVERLGGTPEALRDVSISLDNVGQVAQAQGDWTGAESAYRESLGIRRELVERLGGTPEALDDLAISLVRLATVREPADAAGLSEAATIYASLARQCPQVAAYADRLALIQDLLDTRKNAFPDPCPDDSK</sequence>
<evidence type="ECO:0000313" key="3">
    <source>
        <dbReference type="EMBL" id="NRT55916.1"/>
    </source>
</evidence>